<keyword evidence="1 6" id="KW-0813">Transport</keyword>
<dbReference type="SUPFAM" id="SSF46458">
    <property type="entry name" value="Globin-like"/>
    <property type="match status" value="1"/>
</dbReference>
<dbReference type="Gene3D" id="1.10.490.10">
    <property type="entry name" value="Globins"/>
    <property type="match status" value="1"/>
</dbReference>
<comment type="similarity">
    <text evidence="6">Belongs to the globin family.</text>
</comment>
<keyword evidence="9" id="KW-1185">Reference proteome</keyword>
<protein>
    <recommendedName>
        <fullName evidence="7">Globin domain-containing protein</fullName>
    </recommendedName>
</protein>
<evidence type="ECO:0000256" key="1">
    <source>
        <dbReference type="ARBA" id="ARBA00022448"/>
    </source>
</evidence>
<keyword evidence="4" id="KW-0479">Metal-binding</keyword>
<comment type="caution">
    <text evidence="8">The sequence shown here is derived from an EMBL/GenBank/DDBJ whole genome shotgun (WGS) entry which is preliminary data.</text>
</comment>
<evidence type="ECO:0000256" key="6">
    <source>
        <dbReference type="RuleBase" id="RU000356"/>
    </source>
</evidence>
<dbReference type="InterPro" id="IPR044399">
    <property type="entry name" value="Mb-like_M"/>
</dbReference>
<dbReference type="Proteomes" id="UP001634394">
    <property type="component" value="Unassembled WGS sequence"/>
</dbReference>
<evidence type="ECO:0000256" key="4">
    <source>
        <dbReference type="ARBA" id="ARBA00022723"/>
    </source>
</evidence>
<dbReference type="GO" id="GO:0005344">
    <property type="term" value="F:oxygen carrier activity"/>
    <property type="evidence" value="ECO:0007669"/>
    <property type="project" value="UniProtKB-KW"/>
</dbReference>
<dbReference type="InterPro" id="IPR050532">
    <property type="entry name" value="Globin-like_OT"/>
</dbReference>
<dbReference type="InterPro" id="IPR000971">
    <property type="entry name" value="Globin"/>
</dbReference>
<evidence type="ECO:0000256" key="2">
    <source>
        <dbReference type="ARBA" id="ARBA00022617"/>
    </source>
</evidence>
<dbReference type="PANTHER" id="PTHR46458">
    <property type="entry name" value="BLR2807 PROTEIN"/>
    <property type="match status" value="1"/>
</dbReference>
<dbReference type="PROSITE" id="PS01033">
    <property type="entry name" value="GLOBIN"/>
    <property type="match status" value="1"/>
</dbReference>
<keyword evidence="5" id="KW-0408">Iron</keyword>
<reference evidence="8 9" key="1">
    <citation type="submission" date="2024-11" db="EMBL/GenBank/DDBJ databases">
        <title>Chromosome-level genome assembly of the freshwater bivalve Anodonta woodiana.</title>
        <authorList>
            <person name="Chen X."/>
        </authorList>
    </citation>
    <scope>NUCLEOTIDE SEQUENCE [LARGE SCALE GENOMIC DNA]</scope>
    <source>
        <strain evidence="8">MN2024</strain>
        <tissue evidence="8">Gills</tissue>
    </source>
</reference>
<dbReference type="GO" id="GO:0046872">
    <property type="term" value="F:metal ion binding"/>
    <property type="evidence" value="ECO:0007669"/>
    <property type="project" value="UniProtKB-KW"/>
</dbReference>
<feature type="domain" description="Globin" evidence="7">
    <location>
        <begin position="21"/>
        <end position="172"/>
    </location>
</feature>
<dbReference type="AlphaFoldDB" id="A0ABD3WH41"/>
<dbReference type="EMBL" id="JBJQND010000006">
    <property type="protein sequence ID" value="KAL3873264.1"/>
    <property type="molecule type" value="Genomic_DNA"/>
</dbReference>
<evidence type="ECO:0000313" key="8">
    <source>
        <dbReference type="EMBL" id="KAL3873264.1"/>
    </source>
</evidence>
<dbReference type="InterPro" id="IPR009050">
    <property type="entry name" value="Globin-like_sf"/>
</dbReference>
<gene>
    <name evidence="8" type="ORF">ACJMK2_036401</name>
</gene>
<proteinExistence type="inferred from homology"/>
<sequence length="191" mass="22134">MGNRFTATCQSKREQRQLSACLNPQQIQLVQDSWSIINNDLPKLGVIVFLRFLEKEPELKTLFPQIIQMNNENKLEWEIDKEMLQKHAVTVMEGLGAAVESLHDSDFLNSVLISIGQTHIKRHVKPNMLRRLWPALNHGLQETLHENYTKEVADAWNKVFSYICVYMKHGMEHPEIDFDSEGTHTIKIKKG</sequence>
<dbReference type="Pfam" id="PF00042">
    <property type="entry name" value="Globin"/>
    <property type="match status" value="1"/>
</dbReference>
<evidence type="ECO:0000259" key="7">
    <source>
        <dbReference type="PROSITE" id="PS01033"/>
    </source>
</evidence>
<dbReference type="InterPro" id="IPR012292">
    <property type="entry name" value="Globin/Proto"/>
</dbReference>
<name>A0ABD3WH41_SINWO</name>
<organism evidence="8 9">
    <name type="scientific">Sinanodonta woodiana</name>
    <name type="common">Chinese pond mussel</name>
    <name type="synonym">Anodonta woodiana</name>
    <dbReference type="NCBI Taxonomy" id="1069815"/>
    <lineage>
        <taxon>Eukaryota</taxon>
        <taxon>Metazoa</taxon>
        <taxon>Spiralia</taxon>
        <taxon>Lophotrochozoa</taxon>
        <taxon>Mollusca</taxon>
        <taxon>Bivalvia</taxon>
        <taxon>Autobranchia</taxon>
        <taxon>Heteroconchia</taxon>
        <taxon>Palaeoheterodonta</taxon>
        <taxon>Unionida</taxon>
        <taxon>Unionoidea</taxon>
        <taxon>Unionidae</taxon>
        <taxon>Unioninae</taxon>
        <taxon>Sinanodonta</taxon>
    </lineage>
</organism>
<dbReference type="CDD" id="cd01040">
    <property type="entry name" value="Mb-like"/>
    <property type="match status" value="1"/>
</dbReference>
<evidence type="ECO:0000313" key="9">
    <source>
        <dbReference type="Proteomes" id="UP001634394"/>
    </source>
</evidence>
<evidence type="ECO:0000256" key="3">
    <source>
        <dbReference type="ARBA" id="ARBA00022621"/>
    </source>
</evidence>
<keyword evidence="3 6" id="KW-0561">Oxygen transport</keyword>
<accession>A0ABD3WH41</accession>
<evidence type="ECO:0000256" key="5">
    <source>
        <dbReference type="ARBA" id="ARBA00023004"/>
    </source>
</evidence>
<keyword evidence="2 6" id="KW-0349">Heme</keyword>
<dbReference type="PANTHER" id="PTHR46458:SF1">
    <property type="entry name" value="GEO09476P1"/>
    <property type="match status" value="1"/>
</dbReference>